<dbReference type="GO" id="GO:0016616">
    <property type="term" value="F:oxidoreductase activity, acting on the CH-OH group of donors, NAD or NADP as acceptor"/>
    <property type="evidence" value="ECO:0007669"/>
    <property type="project" value="InterPro"/>
</dbReference>
<dbReference type="SUPFAM" id="SSF51735">
    <property type="entry name" value="NAD(P)-binding Rossmann-fold domains"/>
    <property type="match status" value="1"/>
</dbReference>
<dbReference type="PANTHER" id="PTHR42789:SF1">
    <property type="entry name" value="D-ISOMER SPECIFIC 2-HYDROXYACID DEHYDROGENASE FAMILY PROTEIN (AFU_ORTHOLOGUE AFUA_6G10090)"/>
    <property type="match status" value="1"/>
</dbReference>
<name>A0A2W5N9A7_RHOSU</name>
<evidence type="ECO:0000259" key="6">
    <source>
        <dbReference type="Pfam" id="PF02826"/>
    </source>
</evidence>
<evidence type="ECO:0000313" key="8">
    <source>
        <dbReference type="Proteomes" id="UP000249185"/>
    </source>
</evidence>
<evidence type="ECO:0000259" key="5">
    <source>
        <dbReference type="Pfam" id="PF00389"/>
    </source>
</evidence>
<comment type="similarity">
    <text evidence="1 4">Belongs to the D-isomer specific 2-hydroxyacid dehydrogenase family.</text>
</comment>
<dbReference type="AlphaFoldDB" id="A0A2W5N9A7"/>
<dbReference type="InterPro" id="IPR029753">
    <property type="entry name" value="D-isomer_DH_CS"/>
</dbReference>
<keyword evidence="3" id="KW-0520">NAD</keyword>
<dbReference type="SUPFAM" id="SSF52283">
    <property type="entry name" value="Formate/glycerate dehydrogenase catalytic domain-like"/>
    <property type="match status" value="1"/>
</dbReference>
<protein>
    <submittedName>
        <fullName evidence="7">Hydroxyacid dehydrogenase</fullName>
    </submittedName>
</protein>
<accession>A0A2W5N9A7</accession>
<feature type="domain" description="D-isomer specific 2-hydroxyacid dehydrogenase NAD-binding" evidence="6">
    <location>
        <begin position="110"/>
        <end position="284"/>
    </location>
</feature>
<gene>
    <name evidence="7" type="ORF">DI556_08285</name>
</gene>
<organism evidence="7 8">
    <name type="scientific">Rhodovulum sulfidophilum</name>
    <name type="common">Rhodobacter sulfidophilus</name>
    <dbReference type="NCBI Taxonomy" id="35806"/>
    <lineage>
        <taxon>Bacteria</taxon>
        <taxon>Pseudomonadati</taxon>
        <taxon>Pseudomonadota</taxon>
        <taxon>Alphaproteobacteria</taxon>
        <taxon>Rhodobacterales</taxon>
        <taxon>Paracoccaceae</taxon>
        <taxon>Rhodovulum</taxon>
    </lineage>
</organism>
<keyword evidence="2 4" id="KW-0560">Oxidoreductase</keyword>
<dbReference type="EMBL" id="QFPW01000005">
    <property type="protein sequence ID" value="PZQ50061.1"/>
    <property type="molecule type" value="Genomic_DNA"/>
</dbReference>
<dbReference type="GO" id="GO:0051287">
    <property type="term" value="F:NAD binding"/>
    <property type="evidence" value="ECO:0007669"/>
    <property type="project" value="InterPro"/>
</dbReference>
<evidence type="ECO:0000256" key="3">
    <source>
        <dbReference type="ARBA" id="ARBA00023027"/>
    </source>
</evidence>
<evidence type="ECO:0000313" key="7">
    <source>
        <dbReference type="EMBL" id="PZQ50061.1"/>
    </source>
</evidence>
<evidence type="ECO:0000256" key="4">
    <source>
        <dbReference type="RuleBase" id="RU003719"/>
    </source>
</evidence>
<sequence length="346" mass="35292">MSHKILVTAPSLAPSGLAALRRRGCDIRFVEDLGDVAGLARVLATEPIDAVISRTMPIDAAMLRACPSLKVISKHGTGVSNIDVDAASAEGVAVFSTPGANAAAVAEFTIGLMIAAIRRLPRFDRSVRAGSWARQGDGGELGGRTLGLVGFGRIARQVARVARALDMRVVVSDPYIDLARVAGQGVEFYPSLAAMLPECAVLSLHCPATRGAPPLLDAEMLSLLPRGAVVVNTARGELIDEAALAAALASGALGAAGLDTFAAEPLGASPLRAIETAVLTPHVAGSTTDALAKMAEGAAANVLDYLAALEAGPAALAALRERCLNPEIFARAPRGAGRSDAGQAMA</sequence>
<dbReference type="PROSITE" id="PS00671">
    <property type="entry name" value="D_2_HYDROXYACID_DH_3"/>
    <property type="match status" value="1"/>
</dbReference>
<dbReference type="PANTHER" id="PTHR42789">
    <property type="entry name" value="D-ISOMER SPECIFIC 2-HYDROXYACID DEHYDROGENASE FAMILY PROTEIN (AFU_ORTHOLOGUE AFUA_6G10090)"/>
    <property type="match status" value="1"/>
</dbReference>
<evidence type="ECO:0000256" key="2">
    <source>
        <dbReference type="ARBA" id="ARBA00023002"/>
    </source>
</evidence>
<dbReference type="InterPro" id="IPR006140">
    <property type="entry name" value="D-isomer_DH_NAD-bd"/>
</dbReference>
<dbReference type="Pfam" id="PF02826">
    <property type="entry name" value="2-Hacid_dh_C"/>
    <property type="match status" value="1"/>
</dbReference>
<dbReference type="Proteomes" id="UP000249185">
    <property type="component" value="Unassembled WGS sequence"/>
</dbReference>
<dbReference type="Gene3D" id="3.40.50.720">
    <property type="entry name" value="NAD(P)-binding Rossmann-like Domain"/>
    <property type="match status" value="2"/>
</dbReference>
<dbReference type="InterPro" id="IPR036291">
    <property type="entry name" value="NAD(P)-bd_dom_sf"/>
</dbReference>
<dbReference type="InterPro" id="IPR006139">
    <property type="entry name" value="D-isomer_2_OHA_DH_cat_dom"/>
</dbReference>
<evidence type="ECO:0000256" key="1">
    <source>
        <dbReference type="ARBA" id="ARBA00005854"/>
    </source>
</evidence>
<reference evidence="7 8" key="1">
    <citation type="submission" date="2017-08" db="EMBL/GenBank/DDBJ databases">
        <title>Infants hospitalized years apart are colonized by the same room-sourced microbial strains.</title>
        <authorList>
            <person name="Brooks B."/>
            <person name="Olm M.R."/>
            <person name="Firek B.A."/>
            <person name="Baker R."/>
            <person name="Thomas B.C."/>
            <person name="Morowitz M.J."/>
            <person name="Banfield J.F."/>
        </authorList>
    </citation>
    <scope>NUCLEOTIDE SEQUENCE [LARGE SCALE GENOMIC DNA]</scope>
    <source>
        <strain evidence="7">S2_005_002_R2_34</strain>
    </source>
</reference>
<comment type="caution">
    <text evidence="7">The sequence shown here is derived from an EMBL/GenBank/DDBJ whole genome shotgun (WGS) entry which is preliminary data.</text>
</comment>
<dbReference type="Pfam" id="PF00389">
    <property type="entry name" value="2-Hacid_dh"/>
    <property type="match status" value="1"/>
</dbReference>
<dbReference type="InterPro" id="IPR050857">
    <property type="entry name" value="D-2-hydroxyacid_DH"/>
</dbReference>
<feature type="domain" description="D-isomer specific 2-hydroxyacid dehydrogenase catalytic" evidence="5">
    <location>
        <begin position="11"/>
        <end position="307"/>
    </location>
</feature>
<proteinExistence type="inferred from homology"/>